<evidence type="ECO:0000256" key="1">
    <source>
        <dbReference type="SAM" id="MobiDB-lite"/>
    </source>
</evidence>
<sequence>MAPPTVPDDAAPSEVRPAGLAQPAAEIPGTTAKAKKPKNPLCFRCKCNGHVNDWVFPSLDELKRMADVEFTLKSHRVTLTIQEWEDAGNADPSYHLDEVWAHVTGVPHAWRHYLGFWALGSVIGATLDVDMFTYRVIRLLVGMMSREPLPLSIDIVFGRKRYDITFTVEDENFLPAAPLVILDDPRNDGGDGANKESGSEDKNPAHANKKQKHGMTQGASSSDSGSGVGGDIPMLGAAVSQVSEPGKGTTPFALKDLPMLQKIALTPMCNHSLARSRKDLKMQKQTADHPIAAGPILSDSESGAVGPAKATTGSKSASGNYHEAVQTSLSPKGAGLDALTVLDSPKMSDAPRKTIPLTNENGKGRKSSKWQEYQKPVVVRSSRLNSLLADGSVCADEDSTLKAMKKTSQRNLDGTLSGMKVDKKRLQPCSSPPARHIQPAE</sequence>
<dbReference type="AlphaFoldDB" id="A0AAQ3UDM3"/>
<protein>
    <recommendedName>
        <fullName evidence="4">DUF4283 domain-containing protein</fullName>
    </recommendedName>
</protein>
<accession>A0AAQ3UDM3</accession>
<feature type="region of interest" description="Disordered" evidence="1">
    <location>
        <begin position="347"/>
        <end position="373"/>
    </location>
</feature>
<evidence type="ECO:0000313" key="3">
    <source>
        <dbReference type="Proteomes" id="UP001341281"/>
    </source>
</evidence>
<gene>
    <name evidence="2" type="ORF">U9M48_035684</name>
</gene>
<keyword evidence="3" id="KW-1185">Reference proteome</keyword>
<organism evidence="2 3">
    <name type="scientific">Paspalum notatum var. saurae</name>
    <dbReference type="NCBI Taxonomy" id="547442"/>
    <lineage>
        <taxon>Eukaryota</taxon>
        <taxon>Viridiplantae</taxon>
        <taxon>Streptophyta</taxon>
        <taxon>Embryophyta</taxon>
        <taxon>Tracheophyta</taxon>
        <taxon>Spermatophyta</taxon>
        <taxon>Magnoliopsida</taxon>
        <taxon>Liliopsida</taxon>
        <taxon>Poales</taxon>
        <taxon>Poaceae</taxon>
        <taxon>PACMAD clade</taxon>
        <taxon>Panicoideae</taxon>
        <taxon>Andropogonodae</taxon>
        <taxon>Paspaleae</taxon>
        <taxon>Paspalinae</taxon>
        <taxon>Paspalum</taxon>
    </lineage>
</organism>
<feature type="region of interest" description="Disordered" evidence="1">
    <location>
        <begin position="279"/>
        <end position="322"/>
    </location>
</feature>
<feature type="compositionally biased region" description="Polar residues" evidence="1">
    <location>
        <begin position="311"/>
        <end position="322"/>
    </location>
</feature>
<name>A0AAQ3UDM3_PASNO</name>
<dbReference type="Proteomes" id="UP001341281">
    <property type="component" value="Chromosome 08"/>
</dbReference>
<feature type="region of interest" description="Disordered" evidence="1">
    <location>
        <begin position="1"/>
        <end position="35"/>
    </location>
</feature>
<dbReference type="EMBL" id="CP144752">
    <property type="protein sequence ID" value="WVZ89258.1"/>
    <property type="molecule type" value="Genomic_DNA"/>
</dbReference>
<reference evidence="2 3" key="1">
    <citation type="submission" date="2024-02" db="EMBL/GenBank/DDBJ databases">
        <title>High-quality chromosome-scale genome assembly of Pensacola bahiagrass (Paspalum notatum Flugge var. saurae).</title>
        <authorList>
            <person name="Vega J.M."/>
            <person name="Podio M."/>
            <person name="Orjuela J."/>
            <person name="Siena L.A."/>
            <person name="Pessino S.C."/>
            <person name="Combes M.C."/>
            <person name="Mariac C."/>
            <person name="Albertini E."/>
            <person name="Pupilli F."/>
            <person name="Ortiz J.P.A."/>
            <person name="Leblanc O."/>
        </authorList>
    </citation>
    <scope>NUCLEOTIDE SEQUENCE [LARGE SCALE GENOMIC DNA]</scope>
    <source>
        <strain evidence="2">R1</strain>
        <tissue evidence="2">Leaf</tissue>
    </source>
</reference>
<dbReference type="PANTHER" id="PTHR33170">
    <property type="entry name" value="DUF4283 DOMAIN-CONTAINING PROTEIN-RELATED"/>
    <property type="match status" value="1"/>
</dbReference>
<feature type="compositionally biased region" description="Basic and acidic residues" evidence="1">
    <location>
        <begin position="184"/>
        <end position="204"/>
    </location>
</feature>
<dbReference type="PANTHER" id="PTHR33170:SF8">
    <property type="entry name" value="OS07G0485366 PROTEIN"/>
    <property type="match status" value="1"/>
</dbReference>
<feature type="region of interest" description="Disordered" evidence="1">
    <location>
        <begin position="184"/>
        <end position="232"/>
    </location>
</feature>
<feature type="region of interest" description="Disordered" evidence="1">
    <location>
        <begin position="404"/>
        <end position="441"/>
    </location>
</feature>
<evidence type="ECO:0000313" key="2">
    <source>
        <dbReference type="EMBL" id="WVZ89258.1"/>
    </source>
</evidence>
<proteinExistence type="predicted"/>
<evidence type="ECO:0008006" key="4">
    <source>
        <dbReference type="Google" id="ProtNLM"/>
    </source>
</evidence>